<dbReference type="Proteomes" id="UP001177670">
    <property type="component" value="Unassembled WGS sequence"/>
</dbReference>
<name>A0AA40GC83_9HYME</name>
<proteinExistence type="predicted"/>
<sequence length="69" mass="7686">MSAEKEEQQVASCYTYARFAHGRTKPRLQWGFVAGELGYTGHVPVKITTVPSHGEPGQLLRISKQLEVD</sequence>
<protein>
    <submittedName>
        <fullName evidence="1">Uncharacterized protein</fullName>
    </submittedName>
</protein>
<gene>
    <name evidence="1" type="ORF">K0M31_007821</name>
</gene>
<reference evidence="1" key="1">
    <citation type="submission" date="2021-10" db="EMBL/GenBank/DDBJ databases">
        <title>Melipona bicolor Genome sequencing and assembly.</title>
        <authorList>
            <person name="Araujo N.S."/>
            <person name="Arias M.C."/>
        </authorList>
    </citation>
    <scope>NUCLEOTIDE SEQUENCE</scope>
    <source>
        <strain evidence="1">USP_2M_L1-L4_2017</strain>
        <tissue evidence="1">Whole body</tissue>
    </source>
</reference>
<keyword evidence="2" id="KW-1185">Reference proteome</keyword>
<evidence type="ECO:0000313" key="1">
    <source>
        <dbReference type="EMBL" id="KAK1135049.1"/>
    </source>
</evidence>
<accession>A0AA40GC83</accession>
<dbReference type="AlphaFoldDB" id="A0AA40GC83"/>
<organism evidence="1 2">
    <name type="scientific">Melipona bicolor</name>
    <dbReference type="NCBI Taxonomy" id="60889"/>
    <lineage>
        <taxon>Eukaryota</taxon>
        <taxon>Metazoa</taxon>
        <taxon>Ecdysozoa</taxon>
        <taxon>Arthropoda</taxon>
        <taxon>Hexapoda</taxon>
        <taxon>Insecta</taxon>
        <taxon>Pterygota</taxon>
        <taxon>Neoptera</taxon>
        <taxon>Endopterygota</taxon>
        <taxon>Hymenoptera</taxon>
        <taxon>Apocrita</taxon>
        <taxon>Aculeata</taxon>
        <taxon>Apoidea</taxon>
        <taxon>Anthophila</taxon>
        <taxon>Apidae</taxon>
        <taxon>Melipona</taxon>
    </lineage>
</organism>
<comment type="caution">
    <text evidence="1">The sequence shown here is derived from an EMBL/GenBank/DDBJ whole genome shotgun (WGS) entry which is preliminary data.</text>
</comment>
<evidence type="ECO:0000313" key="2">
    <source>
        <dbReference type="Proteomes" id="UP001177670"/>
    </source>
</evidence>
<feature type="non-terminal residue" evidence="1">
    <location>
        <position position="69"/>
    </location>
</feature>
<dbReference type="EMBL" id="JAHYIQ010000002">
    <property type="protein sequence ID" value="KAK1135049.1"/>
    <property type="molecule type" value="Genomic_DNA"/>
</dbReference>